<gene>
    <name evidence="5" type="ORF">BUZ01_01640</name>
</gene>
<keyword evidence="1" id="KW-0805">Transcription regulation</keyword>
<evidence type="ECO:0000313" key="6">
    <source>
        <dbReference type="Proteomes" id="UP000283576"/>
    </source>
</evidence>
<evidence type="ECO:0000256" key="2">
    <source>
        <dbReference type="ARBA" id="ARBA00023125"/>
    </source>
</evidence>
<evidence type="ECO:0000313" key="5">
    <source>
        <dbReference type="EMBL" id="RIL44703.1"/>
    </source>
</evidence>
<dbReference type="Gene3D" id="1.10.10.10">
    <property type="entry name" value="Winged helix-like DNA-binding domain superfamily/Winged helix DNA-binding domain"/>
    <property type="match status" value="1"/>
</dbReference>
<dbReference type="AlphaFoldDB" id="A0A418HS90"/>
<dbReference type="PROSITE" id="PS50995">
    <property type="entry name" value="HTH_MARR_2"/>
    <property type="match status" value="1"/>
</dbReference>
<dbReference type="SMART" id="SM00347">
    <property type="entry name" value="HTH_MARR"/>
    <property type="match status" value="1"/>
</dbReference>
<sequence>MSVQTIRKFNRYYTRILGIFDKKVFNLNYSMIEMRILGEISRNSGITANTLTTYLDIDKSYLSRILDKLLTADYIYREKDSEDSRKLHIYLTAEGQKLNEYVETASNNKVEKLIADISPGEVKALEEAMETIENILGQVVSPEIEGETHK</sequence>
<dbReference type="PANTHER" id="PTHR42756:SF1">
    <property type="entry name" value="TRANSCRIPTIONAL REPRESSOR OF EMRAB OPERON"/>
    <property type="match status" value="1"/>
</dbReference>
<dbReference type="GO" id="GO:0003677">
    <property type="term" value="F:DNA binding"/>
    <property type="evidence" value="ECO:0007669"/>
    <property type="project" value="UniProtKB-KW"/>
</dbReference>
<reference evidence="5 6" key="1">
    <citation type="journal article" date="2016" name="Front. Microbiol.">
        <title>Comprehensive Phylogenetic Analysis of Bovine Non-aureus Staphylococci Species Based on Whole-Genome Sequencing.</title>
        <authorList>
            <person name="Naushad S."/>
            <person name="Barkema H.W."/>
            <person name="Luby C."/>
            <person name="Condas L.A."/>
            <person name="Nobrega D.B."/>
            <person name="Carson D.A."/>
            <person name="De Buck J."/>
        </authorList>
    </citation>
    <scope>NUCLEOTIDE SEQUENCE [LARGE SCALE GENOMIC DNA]</scope>
    <source>
        <strain evidence="5 6">SNUC 1388</strain>
    </source>
</reference>
<dbReference type="Pfam" id="PF12802">
    <property type="entry name" value="MarR_2"/>
    <property type="match status" value="1"/>
</dbReference>
<evidence type="ECO:0000259" key="4">
    <source>
        <dbReference type="PROSITE" id="PS50995"/>
    </source>
</evidence>
<dbReference type="GO" id="GO:0003700">
    <property type="term" value="F:DNA-binding transcription factor activity"/>
    <property type="evidence" value="ECO:0007669"/>
    <property type="project" value="InterPro"/>
</dbReference>
<dbReference type="InterPro" id="IPR036388">
    <property type="entry name" value="WH-like_DNA-bd_sf"/>
</dbReference>
<dbReference type="InterPro" id="IPR036390">
    <property type="entry name" value="WH_DNA-bd_sf"/>
</dbReference>
<dbReference type="SUPFAM" id="SSF46785">
    <property type="entry name" value="Winged helix' DNA-binding domain"/>
    <property type="match status" value="1"/>
</dbReference>
<keyword evidence="2" id="KW-0238">DNA-binding</keyword>
<name>A0A418HS90_STAGA</name>
<evidence type="ECO:0000256" key="1">
    <source>
        <dbReference type="ARBA" id="ARBA00023015"/>
    </source>
</evidence>
<protein>
    <submittedName>
        <fullName evidence="5">MarR family transcriptional regulator</fullName>
    </submittedName>
</protein>
<dbReference type="EMBL" id="QXRZ01000001">
    <property type="protein sequence ID" value="RIL44703.1"/>
    <property type="molecule type" value="Genomic_DNA"/>
</dbReference>
<dbReference type="RefSeq" id="WP_107527206.1">
    <property type="nucleotide sequence ID" value="NZ_JAIBNU010000001.1"/>
</dbReference>
<comment type="caution">
    <text evidence="5">The sequence shown here is derived from an EMBL/GenBank/DDBJ whole genome shotgun (WGS) entry which is preliminary data.</text>
</comment>
<dbReference type="Proteomes" id="UP000283576">
    <property type="component" value="Unassembled WGS sequence"/>
</dbReference>
<accession>A0A418HS90</accession>
<keyword evidence="3" id="KW-0804">Transcription</keyword>
<evidence type="ECO:0000256" key="3">
    <source>
        <dbReference type="ARBA" id="ARBA00023163"/>
    </source>
</evidence>
<dbReference type="InterPro" id="IPR000835">
    <property type="entry name" value="HTH_MarR-typ"/>
</dbReference>
<dbReference type="PRINTS" id="PR00598">
    <property type="entry name" value="HTHMARR"/>
</dbReference>
<dbReference type="PANTHER" id="PTHR42756">
    <property type="entry name" value="TRANSCRIPTIONAL REGULATOR, MARR"/>
    <property type="match status" value="1"/>
</dbReference>
<feature type="domain" description="HTH marR-type" evidence="4">
    <location>
        <begin position="1"/>
        <end position="134"/>
    </location>
</feature>
<proteinExistence type="predicted"/>
<organism evidence="5 6">
    <name type="scientific">Staphylococcus gallinarum</name>
    <dbReference type="NCBI Taxonomy" id="1293"/>
    <lineage>
        <taxon>Bacteria</taxon>
        <taxon>Bacillati</taxon>
        <taxon>Bacillota</taxon>
        <taxon>Bacilli</taxon>
        <taxon>Bacillales</taxon>
        <taxon>Staphylococcaceae</taxon>
        <taxon>Staphylococcus</taxon>
    </lineage>
</organism>